<keyword evidence="2" id="KW-1185">Reference proteome</keyword>
<evidence type="ECO:0000313" key="1">
    <source>
        <dbReference type="EMBL" id="GAU22403.1"/>
    </source>
</evidence>
<dbReference type="InterPro" id="IPR001611">
    <property type="entry name" value="Leu-rich_rpt"/>
</dbReference>
<accession>A0A2Z6LY53</accession>
<dbReference type="PANTHER" id="PTHR38926:SF2">
    <property type="entry name" value="F-BOX_LRR-REPEAT PROTEIN 21-RELATED"/>
    <property type="match status" value="1"/>
</dbReference>
<dbReference type="PANTHER" id="PTHR38926">
    <property type="entry name" value="F-BOX DOMAIN CONTAINING PROTEIN, EXPRESSED"/>
    <property type="match status" value="1"/>
</dbReference>
<dbReference type="OrthoDB" id="1411255at2759"/>
<evidence type="ECO:0000313" key="2">
    <source>
        <dbReference type="Proteomes" id="UP000242715"/>
    </source>
</evidence>
<dbReference type="Pfam" id="PF13516">
    <property type="entry name" value="LRR_6"/>
    <property type="match status" value="1"/>
</dbReference>
<dbReference type="AlphaFoldDB" id="A0A2Z6LY53"/>
<dbReference type="Proteomes" id="UP000242715">
    <property type="component" value="Unassembled WGS sequence"/>
</dbReference>
<dbReference type="Gene3D" id="3.80.10.10">
    <property type="entry name" value="Ribonuclease Inhibitor"/>
    <property type="match status" value="2"/>
</dbReference>
<reference evidence="2" key="1">
    <citation type="journal article" date="2017" name="Front. Plant Sci.">
        <title>Climate Clever Clovers: New Paradigm to Reduce the Environmental Footprint of Ruminants by Breeding Low Methanogenic Forages Utilizing Haplotype Variation.</title>
        <authorList>
            <person name="Kaur P."/>
            <person name="Appels R."/>
            <person name="Bayer P.E."/>
            <person name="Keeble-Gagnere G."/>
            <person name="Wang J."/>
            <person name="Hirakawa H."/>
            <person name="Shirasawa K."/>
            <person name="Vercoe P."/>
            <person name="Stefanova K."/>
            <person name="Durmic Z."/>
            <person name="Nichols P."/>
            <person name="Revell C."/>
            <person name="Isobe S.N."/>
            <person name="Edwards D."/>
            <person name="Erskine W."/>
        </authorList>
    </citation>
    <scope>NUCLEOTIDE SEQUENCE [LARGE SCALE GENOMIC DNA]</scope>
    <source>
        <strain evidence="2">cv. Daliak</strain>
    </source>
</reference>
<dbReference type="SMART" id="SM00367">
    <property type="entry name" value="LRR_CC"/>
    <property type="match status" value="3"/>
</dbReference>
<dbReference type="InterPro" id="IPR006553">
    <property type="entry name" value="Leu-rich_rpt_Cys-con_subtyp"/>
</dbReference>
<dbReference type="InterPro" id="IPR032675">
    <property type="entry name" value="LRR_dom_sf"/>
</dbReference>
<gene>
    <name evidence="1" type="ORF">TSUD_122900</name>
</gene>
<dbReference type="SUPFAM" id="SSF52047">
    <property type="entry name" value="RNI-like"/>
    <property type="match status" value="1"/>
</dbReference>
<name>A0A2Z6LY53_TRISU</name>
<sequence length="386" mass="43893">MQLRISDDGFSEAVRKLPQLQEVDISFCNLSKDSLEILGQSCPLLKSLKFAKTGVEYTEYDEDDEAIVIAKTMPGLRRLIIVKNYLTDVGLIAILDGCPLLETLHLEECCGLSLSESLWNRCFKQIKDFQPLNVHIDYDSDGYVSNFNSLSDDDDDYIYDILWPQFCCGHLEDIDIQFFGFNDVLQCIAMNANNLPCMRLVYCWRISDEGISAAVRNLPLLEEVDISLNMLNEDSLEALGRCCPRLKSVTFARMLCEHFGYGSENIVAFVIAETMPGLRHLNIEANKLTNNGLVAILDACPLLESLEIEACFNLNLTGRLGRRCHKQIKFLRLPIQYSEYSFDSDDDNISYGDSLTDEDIYYPYDSDSEFEVVIDDDDDDDHDDDE</sequence>
<organism evidence="1 2">
    <name type="scientific">Trifolium subterraneum</name>
    <name type="common">Subterranean clover</name>
    <dbReference type="NCBI Taxonomy" id="3900"/>
    <lineage>
        <taxon>Eukaryota</taxon>
        <taxon>Viridiplantae</taxon>
        <taxon>Streptophyta</taxon>
        <taxon>Embryophyta</taxon>
        <taxon>Tracheophyta</taxon>
        <taxon>Spermatophyta</taxon>
        <taxon>Magnoliopsida</taxon>
        <taxon>eudicotyledons</taxon>
        <taxon>Gunneridae</taxon>
        <taxon>Pentapetalae</taxon>
        <taxon>rosids</taxon>
        <taxon>fabids</taxon>
        <taxon>Fabales</taxon>
        <taxon>Fabaceae</taxon>
        <taxon>Papilionoideae</taxon>
        <taxon>50 kb inversion clade</taxon>
        <taxon>NPAAA clade</taxon>
        <taxon>Hologalegina</taxon>
        <taxon>IRL clade</taxon>
        <taxon>Trifolieae</taxon>
        <taxon>Trifolium</taxon>
    </lineage>
</organism>
<evidence type="ECO:0008006" key="3">
    <source>
        <dbReference type="Google" id="ProtNLM"/>
    </source>
</evidence>
<proteinExistence type="predicted"/>
<dbReference type="EMBL" id="DF973247">
    <property type="protein sequence ID" value="GAU22403.1"/>
    <property type="molecule type" value="Genomic_DNA"/>
</dbReference>
<protein>
    <recommendedName>
        <fullName evidence="3">F-box domain-containing protein</fullName>
    </recommendedName>
</protein>